<dbReference type="Pfam" id="PF00149">
    <property type="entry name" value="Metallophos"/>
    <property type="match status" value="1"/>
</dbReference>
<dbReference type="Gene3D" id="3.60.21.10">
    <property type="match status" value="1"/>
</dbReference>
<reference evidence="2" key="1">
    <citation type="submission" date="2018-10" db="EMBL/GenBank/DDBJ databases">
        <title>Hidden diversity of soil giant viruses.</title>
        <authorList>
            <person name="Schulz F."/>
            <person name="Alteio L."/>
            <person name="Goudeau D."/>
            <person name="Ryan E.M."/>
            <person name="Malmstrom R.R."/>
            <person name="Blanchard J."/>
            <person name="Woyke T."/>
        </authorList>
    </citation>
    <scope>NUCLEOTIDE SEQUENCE</scope>
    <source>
        <strain evidence="2">TEV1</strain>
    </source>
</reference>
<dbReference type="GO" id="GO:0016787">
    <property type="term" value="F:hydrolase activity"/>
    <property type="evidence" value="ECO:0007669"/>
    <property type="project" value="InterPro"/>
</dbReference>
<dbReference type="PANTHER" id="PTHR37844:SF1">
    <property type="entry name" value="CALCINEURIN-LIKE PHOSPHOESTERASE DOMAIN-CONTAINING PROTEIN"/>
    <property type="match status" value="1"/>
</dbReference>
<evidence type="ECO:0000259" key="1">
    <source>
        <dbReference type="Pfam" id="PF00149"/>
    </source>
</evidence>
<feature type="domain" description="Calcineurin-like phosphoesterase" evidence="1">
    <location>
        <begin position="20"/>
        <end position="242"/>
    </location>
</feature>
<sequence length="271" mass="31942">MSLAIKTVNRSMGLRMLQYVSDMHVDRLKRHELKDTLKHFPIKTTQDIAICGDVGLPEHENWKETMSFFSNNYENVFFVPGNHEFDCSPLYSDEKVKKWDSCMQNILSKYKNIHYMQRKIFELNSSTLIMGCTLWSHLTKRCDKDIDSEIFKKYVSRHNEEHDKHVKFIREHIQGNKNNKNYKNIIILTHYVPTKRLIEDKYKNIEKPYTDKNGISSFFATDLETLTNNTNITTWVCGHSHTTTSVEINGVSYLMNANTEFHHIGKYILHK</sequence>
<dbReference type="EMBL" id="MK071981">
    <property type="protein sequence ID" value="AYV75916.1"/>
    <property type="molecule type" value="Genomic_DNA"/>
</dbReference>
<organism evidence="2">
    <name type="scientific">Terrestrivirus sp</name>
    <dbReference type="NCBI Taxonomy" id="2487775"/>
    <lineage>
        <taxon>Viruses</taxon>
        <taxon>Varidnaviria</taxon>
        <taxon>Bamfordvirae</taxon>
        <taxon>Nucleocytoviricota</taxon>
        <taxon>Megaviricetes</taxon>
        <taxon>Imitervirales</taxon>
        <taxon>Mimiviridae</taxon>
        <taxon>Klosneuvirinae</taxon>
    </lineage>
</organism>
<gene>
    <name evidence="2" type="ORF">Terrestrivirus3_185</name>
</gene>
<accession>A0A3G4ZM45</accession>
<proteinExistence type="predicted"/>
<evidence type="ECO:0000313" key="2">
    <source>
        <dbReference type="EMBL" id="AYV75916.1"/>
    </source>
</evidence>
<dbReference type="SUPFAM" id="SSF56300">
    <property type="entry name" value="Metallo-dependent phosphatases"/>
    <property type="match status" value="1"/>
</dbReference>
<name>A0A3G4ZM45_9VIRU</name>
<dbReference type="PANTHER" id="PTHR37844">
    <property type="entry name" value="SER/THR PROTEIN PHOSPHATASE SUPERFAMILY (AFU_ORTHOLOGUE AFUA_1G14840)"/>
    <property type="match status" value="1"/>
</dbReference>
<dbReference type="InterPro" id="IPR029052">
    <property type="entry name" value="Metallo-depent_PP-like"/>
</dbReference>
<protein>
    <submittedName>
        <fullName evidence="2">Metallophosphatase</fullName>
    </submittedName>
</protein>
<dbReference type="InterPro" id="IPR004843">
    <property type="entry name" value="Calcineurin-like_PHP"/>
</dbReference>